<gene>
    <name evidence="2" type="ORF">GGD88_003442</name>
</gene>
<sequence length="262" mass="28555">MESLSVGVSQRLPEGFIMASPNATSASPLSLSDLDTTANEPRILDVRIGERLGMAQPLNIRKTIESNVDELRRYGPIHAAREKVQIGSGAIREISAYHLNEGQTLLLCMLSRTARAADVRQEVIEVFMAWRRGQIPPPPARPAGLDIAAIAARDSRIANLEHREAQLLAIIERLSGSLAAPRASAPTPSPRSHSDAIRSPMRGPMRGCRLTDEVVAEARNLIDQGLIDRAVANRIGISRSSVRRIRVGLWPNRDKPRGGSHA</sequence>
<evidence type="ECO:0000313" key="2">
    <source>
        <dbReference type="EMBL" id="MBB4287687.1"/>
    </source>
</evidence>
<protein>
    <submittedName>
        <fullName evidence="2">Uncharacterized protein</fullName>
    </submittedName>
</protein>
<dbReference type="AlphaFoldDB" id="A0A7W6WMN6"/>
<feature type="region of interest" description="Disordered" evidence="1">
    <location>
        <begin position="180"/>
        <end position="204"/>
    </location>
</feature>
<comment type="caution">
    <text evidence="2">The sequence shown here is derived from an EMBL/GenBank/DDBJ whole genome shotgun (WGS) entry which is preliminary data.</text>
</comment>
<dbReference type="EMBL" id="JACIGI010000046">
    <property type="protein sequence ID" value="MBB4287687.1"/>
    <property type="molecule type" value="Genomic_DNA"/>
</dbReference>
<reference evidence="2 3" key="1">
    <citation type="submission" date="2020-08" db="EMBL/GenBank/DDBJ databases">
        <title>Genome sequencing of Purple Non-Sulfur Bacteria from various extreme environments.</title>
        <authorList>
            <person name="Mayer M."/>
        </authorList>
    </citation>
    <scope>NUCLEOTIDE SEQUENCE [LARGE SCALE GENOMIC DNA]</scope>
    <source>
        <strain evidence="2 3">JA135</strain>
    </source>
</reference>
<keyword evidence="3" id="KW-1185">Reference proteome</keyword>
<dbReference type="Proteomes" id="UP000555728">
    <property type="component" value="Unassembled WGS sequence"/>
</dbReference>
<accession>A0A7W6WMN6</accession>
<organism evidence="2 3">
    <name type="scientific">Roseospira goensis</name>
    <dbReference type="NCBI Taxonomy" id="391922"/>
    <lineage>
        <taxon>Bacteria</taxon>
        <taxon>Pseudomonadati</taxon>
        <taxon>Pseudomonadota</taxon>
        <taxon>Alphaproteobacteria</taxon>
        <taxon>Rhodospirillales</taxon>
        <taxon>Rhodospirillaceae</taxon>
        <taxon>Roseospira</taxon>
    </lineage>
</organism>
<evidence type="ECO:0000256" key="1">
    <source>
        <dbReference type="SAM" id="MobiDB-lite"/>
    </source>
</evidence>
<evidence type="ECO:0000313" key="3">
    <source>
        <dbReference type="Proteomes" id="UP000555728"/>
    </source>
</evidence>
<proteinExistence type="predicted"/>
<name>A0A7W6WMN6_9PROT</name>